<feature type="compositionally biased region" description="Basic residues" evidence="4">
    <location>
        <begin position="191"/>
        <end position="204"/>
    </location>
</feature>
<evidence type="ECO:0000256" key="4">
    <source>
        <dbReference type="SAM" id="MobiDB-lite"/>
    </source>
</evidence>
<dbReference type="InterPro" id="IPR018501">
    <property type="entry name" value="DDT_dom"/>
</dbReference>
<dbReference type="EMBL" id="BQNB010012312">
    <property type="protein sequence ID" value="GJT01977.1"/>
    <property type="molecule type" value="Genomic_DNA"/>
</dbReference>
<evidence type="ECO:0000313" key="6">
    <source>
        <dbReference type="EMBL" id="GJT01977.1"/>
    </source>
</evidence>
<evidence type="ECO:0000256" key="3">
    <source>
        <dbReference type="ARBA" id="ARBA00023242"/>
    </source>
</evidence>
<gene>
    <name evidence="6" type="ORF">Tco_0823146</name>
</gene>
<proteinExistence type="predicted"/>
<feature type="region of interest" description="Disordered" evidence="4">
    <location>
        <begin position="170"/>
        <end position="218"/>
    </location>
</feature>
<protein>
    <submittedName>
        <fullName evidence="6">DDT domain-containing protein</fullName>
    </submittedName>
</protein>
<dbReference type="InterPro" id="IPR028941">
    <property type="entry name" value="WHIM2_dom"/>
</dbReference>
<sequence>MSKKKQPQRNNRKSKYVAAKSNVFKKPNSNKKVNSKLGLRNIQDDLLSADYIITKVLRKDGPPLGVEFDTLPGHAFRFCNQKDSKKSHRVCQEKQRAFKRQKTFKPTIVDDQITPRDSDLVKHGVGKGLMAVRRLASQPARSHGMGKGFMAIQRLTQLGGVNLPTCTENDHGVCSQPPLSTSKKPTTQGKKNPRRKQPVKRRVVNKVPEKKSSTRSKKVRCEQVDAEKQRRSGVCEIALVDGRIEEDPSQYAMLVDDEELELRELQETSNHATSCAHCAANKLHECSLYKDLLAEFPPSSVRMKQPLHMQPWDSSPQLCKKLFKIFHFISTYVVIICTQPFTFDELAQAFIDKDSLLLGKLNISLLELLLTGVEKELDIEYVSHISKNWKYRALIQSIEREDSLLKFWKKSLNPLTWIEILRQVLVAAGFGSKRDMSLKEPPSKEAALMARYGLRPGTLKGELFTILLLQGNGGMKISELATSSSIVGLRLATTTDKVEELISSMLSSDITLFEKISSSSYRLRSNAIIKDAEDDQSDLEDYGSVDDDPNDTSNSHNIDDLDDCSGALVAHKHGQTNSTIHSEIDESHPGEMWLLGLIEGEYSDLNIDEKLNALLALVDLLKAGSSIQIEEPVSSSAQYVPNIYQIGFGAKIKRSTAKHQRIFVPLKNNYTQIINSHKRIYFKSSEDDHWDVIETQEALTSLLSVLDRRGRQECHLFSSLEKREAFLSEAMSSIHNDVRVGKPTISGDSERCFSRDDSSSAVSDVDNLLGLNCMHHDNLASTSDVIAPIGNREQAKQKWCERCHDLFWRDEKHCRICHTTFELDFDLEERYAIHVATCRDDSDPDMFPKHKILSSQLQSLKAAAYTLELSMPEGSMVGAWTKSVHNVWVRRLRRTSTLAEFLQVLGDFVGAINTGWSYESDTALGFDFDLDDIIASFASMPQTSSAVALWLVKLDFIVAPHLKRVDLETTTSASTRTRSKGKQTLVE</sequence>
<feature type="compositionally biased region" description="Basic residues" evidence="4">
    <location>
        <begin position="1"/>
        <end position="15"/>
    </location>
</feature>
<accession>A0ABQ5AKD5</accession>
<dbReference type="Pfam" id="PF15613">
    <property type="entry name" value="WSD"/>
    <property type="match status" value="1"/>
</dbReference>
<feature type="compositionally biased region" description="Acidic residues" evidence="4">
    <location>
        <begin position="535"/>
        <end position="550"/>
    </location>
</feature>
<dbReference type="PANTHER" id="PTHR36968:SF8">
    <property type="entry name" value="HOMEOBOX-DDT DOMAIN PROTEIN RLT3 ISOFORM X1"/>
    <property type="match status" value="1"/>
</dbReference>
<dbReference type="Pfam" id="PF02791">
    <property type="entry name" value="DDT"/>
    <property type="match status" value="1"/>
</dbReference>
<dbReference type="Pfam" id="PF05066">
    <property type="entry name" value="HARE-HTH"/>
    <property type="match status" value="1"/>
</dbReference>
<feature type="compositionally biased region" description="Polar residues" evidence="4">
    <location>
        <begin position="177"/>
        <end position="189"/>
    </location>
</feature>
<feature type="region of interest" description="Disordered" evidence="4">
    <location>
        <begin position="1"/>
        <end position="21"/>
    </location>
</feature>
<dbReference type="Pfam" id="PF15612">
    <property type="entry name" value="WHIM1"/>
    <property type="match status" value="1"/>
</dbReference>
<dbReference type="InterPro" id="IPR028942">
    <property type="entry name" value="WHIM1_dom"/>
</dbReference>
<reference evidence="6" key="2">
    <citation type="submission" date="2022-01" db="EMBL/GenBank/DDBJ databases">
        <authorList>
            <person name="Yamashiro T."/>
            <person name="Shiraishi A."/>
            <person name="Satake H."/>
            <person name="Nakayama K."/>
        </authorList>
    </citation>
    <scope>NUCLEOTIDE SEQUENCE</scope>
</reference>
<reference evidence="6" key="1">
    <citation type="journal article" date="2022" name="Int. J. Mol. Sci.">
        <title>Draft Genome of Tanacetum Coccineum: Genomic Comparison of Closely Related Tanacetum-Family Plants.</title>
        <authorList>
            <person name="Yamashiro T."/>
            <person name="Shiraishi A."/>
            <person name="Nakayama K."/>
            <person name="Satake H."/>
        </authorList>
    </citation>
    <scope>NUCLEOTIDE SEQUENCE</scope>
</reference>
<dbReference type="Proteomes" id="UP001151760">
    <property type="component" value="Unassembled WGS sequence"/>
</dbReference>
<dbReference type="PANTHER" id="PTHR36968">
    <property type="entry name" value="HOMEOBOX-DDT DOMAIN PROTEIN RLT2"/>
    <property type="match status" value="1"/>
</dbReference>
<keyword evidence="2" id="KW-0804">Transcription</keyword>
<organism evidence="6 7">
    <name type="scientific">Tanacetum coccineum</name>
    <dbReference type="NCBI Taxonomy" id="301880"/>
    <lineage>
        <taxon>Eukaryota</taxon>
        <taxon>Viridiplantae</taxon>
        <taxon>Streptophyta</taxon>
        <taxon>Embryophyta</taxon>
        <taxon>Tracheophyta</taxon>
        <taxon>Spermatophyta</taxon>
        <taxon>Magnoliopsida</taxon>
        <taxon>eudicotyledons</taxon>
        <taxon>Gunneridae</taxon>
        <taxon>Pentapetalae</taxon>
        <taxon>asterids</taxon>
        <taxon>campanulids</taxon>
        <taxon>Asterales</taxon>
        <taxon>Asteraceae</taxon>
        <taxon>Asteroideae</taxon>
        <taxon>Anthemideae</taxon>
        <taxon>Anthemidinae</taxon>
        <taxon>Tanacetum</taxon>
    </lineage>
</organism>
<keyword evidence="7" id="KW-1185">Reference proteome</keyword>
<feature type="domain" description="DDT" evidence="5">
    <location>
        <begin position="316"/>
        <end position="375"/>
    </location>
</feature>
<keyword evidence="3" id="KW-0539">Nucleus</keyword>
<evidence type="ECO:0000259" key="5">
    <source>
        <dbReference type="PROSITE" id="PS50827"/>
    </source>
</evidence>
<dbReference type="PROSITE" id="PS50827">
    <property type="entry name" value="DDT"/>
    <property type="match status" value="1"/>
</dbReference>
<feature type="region of interest" description="Disordered" evidence="4">
    <location>
        <begin position="535"/>
        <end position="556"/>
    </location>
</feature>
<evidence type="ECO:0000256" key="2">
    <source>
        <dbReference type="ARBA" id="ARBA00023163"/>
    </source>
</evidence>
<evidence type="ECO:0000256" key="1">
    <source>
        <dbReference type="ARBA" id="ARBA00004123"/>
    </source>
</evidence>
<comment type="caution">
    <text evidence="6">The sequence shown here is derived from an EMBL/GenBank/DDBJ whole genome shotgun (WGS) entry which is preliminary data.</text>
</comment>
<name>A0ABQ5AKD5_9ASTR</name>
<comment type="subcellular location">
    <subcellularLocation>
        <location evidence="1">Nucleus</location>
    </subcellularLocation>
</comment>
<dbReference type="InterPro" id="IPR044977">
    <property type="entry name" value="RLT1-3"/>
</dbReference>
<evidence type="ECO:0000313" key="7">
    <source>
        <dbReference type="Proteomes" id="UP001151760"/>
    </source>
</evidence>
<dbReference type="InterPro" id="IPR007759">
    <property type="entry name" value="Asxl_HARE-HTH"/>
</dbReference>